<accession>A0A1M5GPA6</accession>
<proteinExistence type="predicted"/>
<evidence type="ECO:0000313" key="2">
    <source>
        <dbReference type="Proteomes" id="UP000184480"/>
    </source>
</evidence>
<protein>
    <recommendedName>
        <fullName evidence="3">DUF4304 domain-containing protein</fullName>
    </recommendedName>
</protein>
<dbReference type="Proteomes" id="UP000184480">
    <property type="component" value="Unassembled WGS sequence"/>
</dbReference>
<reference evidence="2" key="1">
    <citation type="submission" date="2016-11" db="EMBL/GenBank/DDBJ databases">
        <authorList>
            <person name="Varghese N."/>
            <person name="Submissions S."/>
        </authorList>
    </citation>
    <scope>NUCLEOTIDE SEQUENCE [LARGE SCALE GENOMIC DNA]</scope>
    <source>
        <strain evidence="2">DSM 27370</strain>
    </source>
</reference>
<dbReference type="AlphaFoldDB" id="A0A1M5GPA6"/>
<organism evidence="1 2">
    <name type="scientific">Dysgonomonas macrotermitis</name>
    <dbReference type="NCBI Taxonomy" id="1346286"/>
    <lineage>
        <taxon>Bacteria</taxon>
        <taxon>Pseudomonadati</taxon>
        <taxon>Bacteroidota</taxon>
        <taxon>Bacteroidia</taxon>
        <taxon>Bacteroidales</taxon>
        <taxon>Dysgonomonadaceae</taxon>
        <taxon>Dysgonomonas</taxon>
    </lineage>
</organism>
<name>A0A1M5GPA6_9BACT</name>
<dbReference type="EMBL" id="FQUC01000014">
    <property type="protein sequence ID" value="SHG05569.1"/>
    <property type="molecule type" value="Genomic_DNA"/>
</dbReference>
<evidence type="ECO:0000313" key="1">
    <source>
        <dbReference type="EMBL" id="SHG05569.1"/>
    </source>
</evidence>
<gene>
    <name evidence="1" type="ORF">SAMN05444362_11484</name>
</gene>
<keyword evidence="2" id="KW-1185">Reference proteome</keyword>
<sequence>MFGDMNNTDRKTMDIYLKDYVIPQLRLLDFRGSFPHFRRITGTKVNLLTFQFDLHGGGFVIEIANCIVDKTTLLWEDRIPVKRLTAHDLYTRKRIQSNMKTNSSLTEDWFRYDKKHLLGFGNIYLKVCKDVLSKFDLMKEYWDNGYINEQHDYTK</sequence>
<evidence type="ECO:0008006" key="3">
    <source>
        <dbReference type="Google" id="ProtNLM"/>
    </source>
</evidence>